<dbReference type="PANTHER" id="PTHR31669">
    <property type="entry name" value="PROTEIN FAR1-RELATED SEQUENCE 10-RELATED"/>
    <property type="match status" value="1"/>
</dbReference>
<protein>
    <recommendedName>
        <fullName evidence="1">Protein FAR1-RELATED SEQUENCE</fullName>
    </recommendedName>
</protein>
<feature type="domain" description="MULE transposase" evidence="2">
    <location>
        <begin position="1"/>
        <end position="82"/>
    </location>
</feature>
<proteinExistence type="inferred from homology"/>
<dbReference type="Pfam" id="PF10551">
    <property type="entry name" value="MULE"/>
    <property type="match status" value="1"/>
</dbReference>
<dbReference type="GO" id="GO:0005634">
    <property type="term" value="C:nucleus"/>
    <property type="evidence" value="ECO:0007669"/>
    <property type="project" value="UniProtKB-SubCell"/>
</dbReference>
<dbReference type="AlphaFoldDB" id="A0AAV5ELT7"/>
<evidence type="ECO:0000313" key="3">
    <source>
        <dbReference type="EMBL" id="GJN23464.1"/>
    </source>
</evidence>
<keyword evidence="4" id="KW-1185">Reference proteome</keyword>
<evidence type="ECO:0000313" key="4">
    <source>
        <dbReference type="Proteomes" id="UP001054889"/>
    </source>
</evidence>
<reference evidence="3" key="2">
    <citation type="submission" date="2021-12" db="EMBL/GenBank/DDBJ databases">
        <title>Resequencing data analysis of finger millet.</title>
        <authorList>
            <person name="Hatakeyama M."/>
            <person name="Aluri S."/>
            <person name="Balachadran M.T."/>
            <person name="Sivarajan S.R."/>
            <person name="Poveda L."/>
            <person name="Shimizu-Inatsugi R."/>
            <person name="Schlapbach R."/>
            <person name="Sreeman S.M."/>
            <person name="Shimizu K.K."/>
        </authorList>
    </citation>
    <scope>NUCLEOTIDE SEQUENCE</scope>
</reference>
<name>A0AAV5ELT7_ELECO</name>
<dbReference type="Proteomes" id="UP001054889">
    <property type="component" value="Unassembled WGS sequence"/>
</dbReference>
<evidence type="ECO:0000256" key="1">
    <source>
        <dbReference type="RuleBase" id="RU367018"/>
    </source>
</evidence>
<accession>A0AAV5ELT7</accession>
<dbReference type="InterPro" id="IPR018289">
    <property type="entry name" value="MULE_transposase_dom"/>
</dbReference>
<evidence type="ECO:0000259" key="2">
    <source>
        <dbReference type="Pfam" id="PF10551"/>
    </source>
</evidence>
<keyword evidence="1" id="KW-0539">Nucleus</keyword>
<dbReference type="GO" id="GO:0008270">
    <property type="term" value="F:zinc ion binding"/>
    <property type="evidence" value="ECO:0007669"/>
    <property type="project" value="UniProtKB-UniRule"/>
</dbReference>
<dbReference type="GO" id="GO:0006355">
    <property type="term" value="P:regulation of DNA-templated transcription"/>
    <property type="evidence" value="ECO:0007669"/>
    <property type="project" value="UniProtKB-UniRule"/>
</dbReference>
<comment type="caution">
    <text evidence="3">The sequence shown here is derived from an EMBL/GenBank/DDBJ whole genome shotgun (WGS) entry which is preliminary data.</text>
</comment>
<organism evidence="3 4">
    <name type="scientific">Eleusine coracana subsp. coracana</name>
    <dbReference type="NCBI Taxonomy" id="191504"/>
    <lineage>
        <taxon>Eukaryota</taxon>
        <taxon>Viridiplantae</taxon>
        <taxon>Streptophyta</taxon>
        <taxon>Embryophyta</taxon>
        <taxon>Tracheophyta</taxon>
        <taxon>Spermatophyta</taxon>
        <taxon>Magnoliopsida</taxon>
        <taxon>Liliopsida</taxon>
        <taxon>Poales</taxon>
        <taxon>Poaceae</taxon>
        <taxon>PACMAD clade</taxon>
        <taxon>Chloridoideae</taxon>
        <taxon>Cynodonteae</taxon>
        <taxon>Eleusininae</taxon>
        <taxon>Eleusine</taxon>
    </lineage>
</organism>
<dbReference type="PANTHER" id="PTHR31669:SF217">
    <property type="entry name" value="PROTEIN FAR1-RELATED SEQUENCE"/>
    <property type="match status" value="1"/>
</dbReference>
<reference evidence="3" key="1">
    <citation type="journal article" date="2018" name="DNA Res.">
        <title>Multiple hybrid de novo genome assembly of finger millet, an orphan allotetraploid crop.</title>
        <authorList>
            <person name="Hatakeyama M."/>
            <person name="Aluri S."/>
            <person name="Balachadran M.T."/>
            <person name="Sivarajan S.R."/>
            <person name="Patrignani A."/>
            <person name="Gruter S."/>
            <person name="Poveda L."/>
            <person name="Shimizu-Inatsugi R."/>
            <person name="Baeten J."/>
            <person name="Francoijs K.J."/>
            <person name="Nataraja K.N."/>
            <person name="Reddy Y.A.N."/>
            <person name="Phadnis S."/>
            <person name="Ravikumar R.L."/>
            <person name="Schlapbach R."/>
            <person name="Sreeman S.M."/>
            <person name="Shimizu K.K."/>
        </authorList>
    </citation>
    <scope>NUCLEOTIDE SEQUENCE</scope>
</reference>
<keyword evidence="1" id="KW-0479">Metal-binding</keyword>
<comment type="similarity">
    <text evidence="1">Belongs to the FHY3/FAR1 family.</text>
</comment>
<gene>
    <name evidence="3" type="primary">gb11114</name>
    <name evidence="3" type="ORF">PR202_gb11114</name>
</gene>
<dbReference type="EMBL" id="BQKI01000076">
    <property type="protein sequence ID" value="GJN23464.1"/>
    <property type="molecule type" value="Genomic_DNA"/>
</dbReference>
<comment type="subcellular location">
    <subcellularLocation>
        <location evidence="1">Nucleus</location>
    </subcellularLocation>
</comment>
<sequence length="247" mass="28729">MPLAIFVGSNHQLQNIIFGQALLHNEQSDSFDWLFKAFQNYMRSKKGPRCILTDQDSSMAAAIKRVFIKTIHRLCRWHMLKKYRLELKKLYDAHEGLKEKLRTVINHPLTTTEFEAAWDTLVDEYGIRENVAINGLWKQREQWIPANFKQYCCGRMTSMQRSESVNMMVKASSFATHLTSINKFARKLLKVIQHTNHTSAGETHRSQSKVIRDTLHLFDSQLSSVHKGSIQQVQGDVYEQHCIPHRC</sequence>
<comment type="function">
    <text evidence="1">Putative transcription activator involved in regulating light control of development.</text>
</comment>
<keyword evidence="1" id="KW-0863">Zinc-finger</keyword>
<keyword evidence="1" id="KW-0862">Zinc</keyword>
<dbReference type="InterPro" id="IPR031052">
    <property type="entry name" value="FHY3/FAR1"/>
</dbReference>